<dbReference type="PANTHER" id="PTHR12697:SF5">
    <property type="entry name" value="DEOXYHYPUSINE HYDROXYLASE"/>
    <property type="match status" value="1"/>
</dbReference>
<evidence type="ECO:0000313" key="3">
    <source>
        <dbReference type="Proteomes" id="UP000428325"/>
    </source>
</evidence>
<evidence type="ECO:0000256" key="1">
    <source>
        <dbReference type="SAM" id="MobiDB-lite"/>
    </source>
</evidence>
<reference evidence="2 3" key="1">
    <citation type="submission" date="2018-12" db="EMBL/GenBank/DDBJ databases">
        <title>Complete genome sequence of Haloplanus rallus MBLA0036.</title>
        <authorList>
            <person name="Nam Y.-d."/>
            <person name="Kang J."/>
            <person name="Chung W.-H."/>
            <person name="Park Y.S."/>
        </authorList>
    </citation>
    <scope>NUCLEOTIDE SEQUENCE [LARGE SCALE GENOMIC DNA]</scope>
    <source>
        <strain evidence="2 3">MBLA0036</strain>
    </source>
</reference>
<organism evidence="2 3">
    <name type="scientific">Haloplanus rallus</name>
    <dbReference type="NCBI Taxonomy" id="1816183"/>
    <lineage>
        <taxon>Archaea</taxon>
        <taxon>Methanobacteriati</taxon>
        <taxon>Methanobacteriota</taxon>
        <taxon>Stenosarchaea group</taxon>
        <taxon>Halobacteria</taxon>
        <taxon>Halobacteriales</taxon>
        <taxon>Haloferacaceae</taxon>
        <taxon>Haloplanus</taxon>
    </lineage>
</organism>
<dbReference type="Gene3D" id="1.25.10.10">
    <property type="entry name" value="Leucine-rich Repeat Variant"/>
    <property type="match status" value="1"/>
</dbReference>
<dbReference type="Proteomes" id="UP000428325">
    <property type="component" value="Chromosome"/>
</dbReference>
<gene>
    <name evidence="2" type="ORF">EI982_06445</name>
</gene>
<dbReference type="Pfam" id="PF13646">
    <property type="entry name" value="HEAT_2"/>
    <property type="match status" value="1"/>
</dbReference>
<accession>A0A6B9F501</accession>
<evidence type="ECO:0000313" key="2">
    <source>
        <dbReference type="EMBL" id="QGX94452.1"/>
    </source>
</evidence>
<dbReference type="SMART" id="SM00567">
    <property type="entry name" value="EZ_HEAT"/>
    <property type="match status" value="3"/>
</dbReference>
<dbReference type="EMBL" id="CP034345">
    <property type="protein sequence ID" value="QGX94452.1"/>
    <property type="molecule type" value="Genomic_DNA"/>
</dbReference>
<dbReference type="KEGG" id="hra:EI982_06445"/>
<feature type="region of interest" description="Disordered" evidence="1">
    <location>
        <begin position="1"/>
        <end position="70"/>
    </location>
</feature>
<feature type="compositionally biased region" description="Acidic residues" evidence="1">
    <location>
        <begin position="22"/>
        <end position="65"/>
    </location>
</feature>
<dbReference type="RefSeq" id="WP_157688699.1">
    <property type="nucleotide sequence ID" value="NZ_CP034345.1"/>
</dbReference>
<dbReference type="GO" id="GO:0016491">
    <property type="term" value="F:oxidoreductase activity"/>
    <property type="evidence" value="ECO:0007669"/>
    <property type="project" value="TreeGrafter"/>
</dbReference>
<dbReference type="PANTHER" id="PTHR12697">
    <property type="entry name" value="PBS LYASE HEAT-LIKE PROTEIN"/>
    <property type="match status" value="1"/>
</dbReference>
<dbReference type="InterPro" id="IPR016024">
    <property type="entry name" value="ARM-type_fold"/>
</dbReference>
<dbReference type="InterPro" id="IPR004155">
    <property type="entry name" value="PBS_lyase_HEAT"/>
</dbReference>
<keyword evidence="3" id="KW-1185">Reference proteome</keyword>
<dbReference type="AlphaFoldDB" id="A0A6B9F501"/>
<dbReference type="InterPro" id="IPR011989">
    <property type="entry name" value="ARM-like"/>
</dbReference>
<dbReference type="OrthoDB" id="293146at2157"/>
<protein>
    <submittedName>
        <fullName evidence="2">HEAT repeat domain-containing protein</fullName>
    </submittedName>
</protein>
<sequence>MTDGDDETDLPAETLDSRLDAAAEDLDAAETEGDLDAVEETLDGIAEDLDAADLPEPEDEDEADPREELETHLEDLRDDLEAARGPYASDVVDGVESATATLTDTEWTEDGEGEAAAAVADFVAEVSEILETELDGDDADALDAAAAAVADAGLDADDDAETIATLLDATDDLAAGLDDAEEWDDLETHEQLRAQGFYDVLGHYKDYPPEWAALKEWEQQGNVEMVLLALDSFQSEFMERHCLEAITRMNDEGAFDAMHQRAGKRDKPGIKALGKMGAEDAVETLLEYVDADSDPGLQKVTFKALGEIGNEEATGPIANKLVADNDRIRPYAARALGLIGDTRAIDPLADVLDDDESDEVRAAAAWALRQIGTERALTAAAEYDDDRAYLVQHEASQAADALSVEQPA</sequence>
<proteinExistence type="predicted"/>
<dbReference type="SUPFAM" id="SSF48371">
    <property type="entry name" value="ARM repeat"/>
    <property type="match status" value="1"/>
</dbReference>
<name>A0A6B9F501_9EURY</name>
<dbReference type="GeneID" id="99245738"/>
<feature type="compositionally biased region" description="Acidic residues" evidence="1">
    <location>
        <begin position="1"/>
        <end position="10"/>
    </location>
</feature>